<keyword evidence="1" id="KW-0067">ATP-binding</keyword>
<dbReference type="Proteomes" id="UP001454086">
    <property type="component" value="Unassembled WGS sequence"/>
</dbReference>
<accession>A0ABV1DFI9</accession>
<evidence type="ECO:0000313" key="1">
    <source>
        <dbReference type="EMBL" id="MEQ2428790.1"/>
    </source>
</evidence>
<dbReference type="GO" id="GO:0005524">
    <property type="term" value="F:ATP binding"/>
    <property type="evidence" value="ECO:0007669"/>
    <property type="project" value="UniProtKB-KW"/>
</dbReference>
<keyword evidence="1" id="KW-0547">Nucleotide-binding</keyword>
<comment type="caution">
    <text evidence="1">The sequence shown here is derived from an EMBL/GenBank/DDBJ whole genome shotgun (WGS) entry which is preliminary data.</text>
</comment>
<organism evidence="1 2">
    <name type="scientific">Enterocloster hominis</name>
    <name type="common">ex Hitch et al. 2024</name>
    <dbReference type="NCBI Taxonomy" id="1917870"/>
    <lineage>
        <taxon>Bacteria</taxon>
        <taxon>Bacillati</taxon>
        <taxon>Bacillota</taxon>
        <taxon>Clostridia</taxon>
        <taxon>Lachnospirales</taxon>
        <taxon>Lachnospiraceae</taxon>
        <taxon>Enterocloster</taxon>
    </lineage>
</organism>
<keyword evidence="2" id="KW-1185">Reference proteome</keyword>
<evidence type="ECO:0000313" key="2">
    <source>
        <dbReference type="Proteomes" id="UP001454086"/>
    </source>
</evidence>
<reference evidence="1 2" key="1">
    <citation type="submission" date="2024-03" db="EMBL/GenBank/DDBJ databases">
        <title>Human intestinal bacterial collection.</title>
        <authorList>
            <person name="Pauvert C."/>
            <person name="Hitch T.C.A."/>
            <person name="Clavel T."/>
        </authorList>
    </citation>
    <scope>NUCLEOTIDE SEQUENCE [LARGE SCALE GENOMIC DNA]</scope>
    <source>
        <strain evidence="1 2">CLA-SR-H021</strain>
    </source>
</reference>
<sequence length="31" mass="3463">MSETIVSMENICKSFPGVKALDHVHFELRSG</sequence>
<feature type="non-terminal residue" evidence="1">
    <location>
        <position position="31"/>
    </location>
</feature>
<dbReference type="EMBL" id="JBBMFM010000219">
    <property type="protein sequence ID" value="MEQ2428790.1"/>
    <property type="molecule type" value="Genomic_DNA"/>
</dbReference>
<proteinExistence type="predicted"/>
<gene>
    <name evidence="1" type="ORF">WMQ36_27895</name>
</gene>
<protein>
    <submittedName>
        <fullName evidence="1">Sugar ABC transporter ATP-binding protein</fullName>
    </submittedName>
</protein>
<name>A0ABV1DFI9_9FIRM</name>